<keyword evidence="1" id="KW-0004">4Fe-4S</keyword>
<dbReference type="Gene3D" id="1.10.1060.10">
    <property type="entry name" value="Alpha-helical ferredoxin"/>
    <property type="match status" value="1"/>
</dbReference>
<evidence type="ECO:0000256" key="1">
    <source>
        <dbReference type="ARBA" id="ARBA00022485"/>
    </source>
</evidence>
<reference evidence="7" key="1">
    <citation type="journal article" date="2015" name="Proc. Natl. Acad. Sci. U.S.A.">
        <title>Networks of energetic and metabolic interactions define dynamics in microbial communities.</title>
        <authorList>
            <person name="Embree M."/>
            <person name="Liu J.K."/>
            <person name="Al-Bassam M.M."/>
            <person name="Zengler K."/>
        </authorList>
    </citation>
    <scope>NUCLEOTIDE SEQUENCE</scope>
</reference>
<dbReference type="Pfam" id="PF02754">
    <property type="entry name" value="CCG"/>
    <property type="match status" value="2"/>
</dbReference>
<dbReference type="AlphaFoldDB" id="A0A0W8G438"/>
<dbReference type="EMBL" id="LNQE01000284">
    <property type="protein sequence ID" value="KUG27833.1"/>
    <property type="molecule type" value="Genomic_DNA"/>
</dbReference>
<proteinExistence type="predicted"/>
<evidence type="ECO:0000256" key="2">
    <source>
        <dbReference type="ARBA" id="ARBA00022723"/>
    </source>
</evidence>
<keyword evidence="4" id="KW-0408">Iron</keyword>
<evidence type="ECO:0000313" key="7">
    <source>
        <dbReference type="EMBL" id="KUG27833.1"/>
    </source>
</evidence>
<dbReference type="InterPro" id="IPR017900">
    <property type="entry name" value="4Fe4S_Fe_S_CS"/>
</dbReference>
<feature type="domain" description="4Fe-4S ferredoxin-type" evidence="6">
    <location>
        <begin position="62"/>
        <end position="92"/>
    </location>
</feature>
<dbReference type="SUPFAM" id="SSF46548">
    <property type="entry name" value="alpha-helical ferredoxin"/>
    <property type="match status" value="1"/>
</dbReference>
<keyword evidence="5" id="KW-0411">Iron-sulfur</keyword>
<evidence type="ECO:0000256" key="5">
    <source>
        <dbReference type="ARBA" id="ARBA00023014"/>
    </source>
</evidence>
<evidence type="ECO:0000259" key="6">
    <source>
        <dbReference type="PROSITE" id="PS51379"/>
    </source>
</evidence>
<dbReference type="GO" id="GO:0046872">
    <property type="term" value="F:metal ion binding"/>
    <property type="evidence" value="ECO:0007669"/>
    <property type="project" value="UniProtKB-KW"/>
</dbReference>
<comment type="caution">
    <text evidence="7">The sequence shown here is derived from an EMBL/GenBank/DDBJ whole genome shotgun (WGS) entry which is preliminary data.</text>
</comment>
<dbReference type="InterPro" id="IPR004017">
    <property type="entry name" value="Cys_rich_dom"/>
</dbReference>
<dbReference type="InterPro" id="IPR017896">
    <property type="entry name" value="4Fe4S_Fe-S-bd"/>
</dbReference>
<protein>
    <submittedName>
        <fullName evidence="7">Putative glycolate dehydrogenase, 2-subunit type, iron-sulfur subunit glcf</fullName>
        <ecNumber evidence="7">1.1.99.14</ecNumber>
    </submittedName>
</protein>
<dbReference type="PANTHER" id="PTHR32479">
    <property type="entry name" value="GLYCOLATE OXIDASE IRON-SULFUR SUBUNIT"/>
    <property type="match status" value="1"/>
</dbReference>
<keyword evidence="7" id="KW-0560">Oxidoreductase</keyword>
<gene>
    <name evidence="7" type="ORF">ASZ90_002309</name>
</gene>
<feature type="domain" description="4Fe-4S ferredoxin-type" evidence="6">
    <location>
        <begin position="10"/>
        <end position="41"/>
    </location>
</feature>
<dbReference type="PROSITE" id="PS00198">
    <property type="entry name" value="4FE4S_FER_1"/>
    <property type="match status" value="1"/>
</dbReference>
<name>A0A0W8G438_9ZZZZ</name>
<dbReference type="Pfam" id="PF13183">
    <property type="entry name" value="Fer4_8"/>
    <property type="match status" value="1"/>
</dbReference>
<accession>A0A0W8G438</accession>
<dbReference type="EC" id="1.1.99.14" evidence="7"/>
<dbReference type="InterPro" id="IPR012257">
    <property type="entry name" value="Glc_ox_4Fe-4S"/>
</dbReference>
<sequence>MGDVKELVRLLGEIDDSLVSCMRCGMCQAVCPVYAETGLEAHVARGKIALLEGLSHEALNDPRAVMDRLDMCLLCGSCAAGCPSGVKVLDIFLKAKAFLAGYLGLPPAQKAILRGMLANRKVFDSVLTVAARLQGLVTKPANEVIGSSCAVFGGILGGRHFMPLAGTAFHKTAAAQSLAAAPGKPTVAFFYGCMVDRMFPRIGQAVMKVLAHHGTGAFVPDTQVCCGIPALSSGDRPTFEKLVRENIAVFAGQPFDVLVTPCATCTSTIKKIWPEMCDGLPGSIRAQVKELAARTMDISEFLVKKLGVAACADPAPGIRTRVTVHDPCHLKKSLGIFAEPRAVIAANPGMEIAEMAAPDACCGCGGSFTLKHYDIARRIGKRKRDDVAATHASVVAAGCPACLLQISDMLSTSGDAVAVMHPVEIYAQALDEGRPGAGGKTP</sequence>
<evidence type="ECO:0000256" key="3">
    <source>
        <dbReference type="ARBA" id="ARBA00022737"/>
    </source>
</evidence>
<dbReference type="GO" id="GO:0051539">
    <property type="term" value="F:4 iron, 4 sulfur cluster binding"/>
    <property type="evidence" value="ECO:0007669"/>
    <property type="project" value="UniProtKB-KW"/>
</dbReference>
<dbReference type="PROSITE" id="PS51379">
    <property type="entry name" value="4FE4S_FER_2"/>
    <property type="match status" value="2"/>
</dbReference>
<dbReference type="GO" id="GO:0019154">
    <property type="term" value="F:glycolate dehydrogenase activity"/>
    <property type="evidence" value="ECO:0007669"/>
    <property type="project" value="UniProtKB-EC"/>
</dbReference>
<dbReference type="InterPro" id="IPR009051">
    <property type="entry name" value="Helical_ferredxn"/>
</dbReference>
<organism evidence="7">
    <name type="scientific">hydrocarbon metagenome</name>
    <dbReference type="NCBI Taxonomy" id="938273"/>
    <lineage>
        <taxon>unclassified sequences</taxon>
        <taxon>metagenomes</taxon>
        <taxon>ecological metagenomes</taxon>
    </lineage>
</organism>
<evidence type="ECO:0000256" key="4">
    <source>
        <dbReference type="ARBA" id="ARBA00023004"/>
    </source>
</evidence>
<keyword evidence="3" id="KW-0677">Repeat</keyword>
<dbReference type="PANTHER" id="PTHR32479:SF20">
    <property type="entry name" value="GLYCOLATE OXIDASE IRON-SULFUR SUBUNIT"/>
    <property type="match status" value="1"/>
</dbReference>
<keyword evidence="2" id="KW-0479">Metal-binding</keyword>
<dbReference type="PIRSF" id="PIRSF000139">
    <property type="entry name" value="Glc_ox_4Fe-4S"/>
    <property type="match status" value="1"/>
</dbReference>